<sequence length="132" mass="14789">MTTCADNPAETHRLDAALEIEGSPASDTESGFQAWLYVVGAFLFIIPSFGFMQSIGTIQSYLYLNQLSSYSIGSVGWITGLYLLLSYFLNIQVDPLHLPLPRNVSSRVRHLRNRRSPAYPRDNGLVELHGRE</sequence>
<dbReference type="RefSeq" id="XP_041551606.1">
    <property type="nucleotide sequence ID" value="XM_041698420.1"/>
</dbReference>
<reference evidence="2" key="2">
    <citation type="submission" date="2021-02" db="EMBL/GenBank/DDBJ databases">
        <title>Aspergillus puulaauensis MK2 genome sequence.</title>
        <authorList>
            <person name="Futagami T."/>
            <person name="Mori K."/>
            <person name="Kadooka C."/>
            <person name="Tanaka T."/>
        </authorList>
    </citation>
    <scope>NUCLEOTIDE SEQUENCE</scope>
    <source>
        <strain evidence="2">MK2</strain>
    </source>
</reference>
<proteinExistence type="predicted"/>
<name>A0A7R7XDG5_9EURO</name>
<dbReference type="OrthoDB" id="6499973at2759"/>
<dbReference type="AlphaFoldDB" id="A0A7R7XDG5"/>
<feature type="transmembrane region" description="Helical" evidence="1">
    <location>
        <begin position="34"/>
        <end position="55"/>
    </location>
</feature>
<gene>
    <name evidence="2" type="ORF">APUU_12240A</name>
</gene>
<dbReference type="GeneID" id="64969417"/>
<feature type="transmembrane region" description="Helical" evidence="1">
    <location>
        <begin position="67"/>
        <end position="89"/>
    </location>
</feature>
<dbReference type="EMBL" id="AP024443">
    <property type="protein sequence ID" value="BCS19412.1"/>
    <property type="molecule type" value="Genomic_DNA"/>
</dbReference>
<protein>
    <submittedName>
        <fullName evidence="2">Uncharacterized protein</fullName>
    </submittedName>
</protein>
<keyword evidence="1" id="KW-0812">Transmembrane</keyword>
<evidence type="ECO:0000313" key="2">
    <source>
        <dbReference type="EMBL" id="BCS19412.1"/>
    </source>
</evidence>
<dbReference type="Proteomes" id="UP000654913">
    <property type="component" value="Chromosome 1"/>
</dbReference>
<organism evidence="2 3">
    <name type="scientific">Aspergillus puulaauensis</name>
    <dbReference type="NCBI Taxonomy" id="1220207"/>
    <lineage>
        <taxon>Eukaryota</taxon>
        <taxon>Fungi</taxon>
        <taxon>Dikarya</taxon>
        <taxon>Ascomycota</taxon>
        <taxon>Pezizomycotina</taxon>
        <taxon>Eurotiomycetes</taxon>
        <taxon>Eurotiomycetidae</taxon>
        <taxon>Eurotiales</taxon>
        <taxon>Aspergillaceae</taxon>
        <taxon>Aspergillus</taxon>
    </lineage>
</organism>
<keyword evidence="3" id="KW-1185">Reference proteome</keyword>
<accession>A0A7R7XDG5</accession>
<reference evidence="2" key="1">
    <citation type="submission" date="2021-01" db="EMBL/GenBank/DDBJ databases">
        <authorList>
            <consortium name="Aspergillus puulaauensis MK2 genome sequencing consortium"/>
            <person name="Kazuki M."/>
            <person name="Futagami T."/>
        </authorList>
    </citation>
    <scope>NUCLEOTIDE SEQUENCE</scope>
    <source>
        <strain evidence="2">MK2</strain>
    </source>
</reference>
<keyword evidence="1" id="KW-0472">Membrane</keyword>
<evidence type="ECO:0000313" key="3">
    <source>
        <dbReference type="Proteomes" id="UP000654913"/>
    </source>
</evidence>
<keyword evidence="1" id="KW-1133">Transmembrane helix</keyword>
<evidence type="ECO:0000256" key="1">
    <source>
        <dbReference type="SAM" id="Phobius"/>
    </source>
</evidence>
<dbReference type="KEGG" id="apuu:APUU_12240A"/>